<organism evidence="1 2">
    <name type="scientific">Streptomyces aidingensis</name>
    <dbReference type="NCBI Taxonomy" id="910347"/>
    <lineage>
        <taxon>Bacteria</taxon>
        <taxon>Bacillati</taxon>
        <taxon>Actinomycetota</taxon>
        <taxon>Actinomycetes</taxon>
        <taxon>Kitasatosporales</taxon>
        <taxon>Streptomycetaceae</taxon>
        <taxon>Streptomyces</taxon>
    </lineage>
</organism>
<accession>A0A1I1UI36</accession>
<dbReference type="SUPFAM" id="SSF53756">
    <property type="entry name" value="UDP-Glycosyltransferase/glycogen phosphorylase"/>
    <property type="match status" value="1"/>
</dbReference>
<evidence type="ECO:0008006" key="3">
    <source>
        <dbReference type="Google" id="ProtNLM"/>
    </source>
</evidence>
<sequence>MRPVWLRVANFFGRTLEVLRRLNGPRLVVWKLEFWGTDTPYDQVPASAGVDPAAYAEELFGLGHHVVPYTFNEWGRDRLSALVPGLKRRPVGLLPIAQKEALGGDGRDALRRRLGIPVEAVLYGCGGLLHPAKGIEEVVGRFLNGLPGEEAHLLCALVVEDEEDTEDVIRRRWEGRFGRAGMDRVHLRTGLYGDWEWMCAFYRAIDVMLVNSLSDSWGRMVSEPLGFHVPTLVRRADCGTNHIAPGVVLVDDFAGLSASEFAAAVRGARTRAPRLAAYVAEHYGLPVVRQRWVEFLRARTPPERRAAFEQGASDPGALAALDDLVVH</sequence>
<dbReference type="Gene3D" id="3.40.50.2000">
    <property type="entry name" value="Glycogen Phosphorylase B"/>
    <property type="match status" value="1"/>
</dbReference>
<evidence type="ECO:0000313" key="2">
    <source>
        <dbReference type="Proteomes" id="UP000199207"/>
    </source>
</evidence>
<reference evidence="1 2" key="1">
    <citation type="submission" date="2016-10" db="EMBL/GenBank/DDBJ databases">
        <authorList>
            <person name="de Groot N.N."/>
        </authorList>
    </citation>
    <scope>NUCLEOTIDE SEQUENCE [LARGE SCALE GENOMIC DNA]</scope>
    <source>
        <strain evidence="1 2">CGMCC 4.5739</strain>
    </source>
</reference>
<protein>
    <recommendedName>
        <fullName evidence="3">Glycosyl transferases group 1</fullName>
    </recommendedName>
</protein>
<dbReference type="EMBL" id="FOLM01000024">
    <property type="protein sequence ID" value="SFD70364.1"/>
    <property type="molecule type" value="Genomic_DNA"/>
</dbReference>
<evidence type="ECO:0000313" key="1">
    <source>
        <dbReference type="EMBL" id="SFD70364.1"/>
    </source>
</evidence>
<gene>
    <name evidence="1" type="ORF">SAMN05421773_12463</name>
</gene>
<proteinExistence type="predicted"/>
<keyword evidence="2" id="KW-1185">Reference proteome</keyword>
<name>A0A1I1UI36_9ACTN</name>
<dbReference type="Proteomes" id="UP000199207">
    <property type="component" value="Unassembled WGS sequence"/>
</dbReference>
<dbReference type="AlphaFoldDB" id="A0A1I1UI36"/>